<keyword evidence="2" id="KW-1185">Reference proteome</keyword>
<gene>
    <name evidence="1" type="ORF">SAMN06265222_101453</name>
</gene>
<dbReference type="Proteomes" id="UP001158067">
    <property type="component" value="Unassembled WGS sequence"/>
</dbReference>
<sequence>MQEIPTEFADDTTLPIRIASLQVDGVELVGLSHSRFTCRLSVRGKNGEPAEFVGEADSEQHAVVAAVSLLCTRPLTVESWHQVCQASGAFQCSVVVTGEKEEDVRSGAGHGQSSRIAVAMATALIRAASHAALLKADFRANNQKELRRLAGEVMLQWDAIQDEFASEPSAAEFTRVHAEGLVLDYFNRVASAAVITATNHPRPDTILRLFDTSAWLFDANGQSRDSYTETDLWHAWYPGVLNDQRTVQSVIDSLPAAPATAIPWVVRLFENPRSWIRFRGAIDLDDHDVMHVLLGRGLQDQDEAFVLGFAMGTAKRVSRIQAAVFKLIMTWVYPEPYRIPRFLLPAFDLGVRSGKATGKLNLYKQPLEGLREMSVRDARVVAGIDIEVLLQAYRDEQEAIPFTIASLRLP</sequence>
<accession>A0ABY1PPA7</accession>
<dbReference type="RefSeq" id="WP_283430688.1">
    <property type="nucleotide sequence ID" value="NZ_FXUG01000001.1"/>
</dbReference>
<evidence type="ECO:0000313" key="2">
    <source>
        <dbReference type="Proteomes" id="UP001158067"/>
    </source>
</evidence>
<protein>
    <submittedName>
        <fullName evidence="1">Uncharacterized protein</fullName>
    </submittedName>
</protein>
<reference evidence="1 2" key="1">
    <citation type="submission" date="2017-05" db="EMBL/GenBank/DDBJ databases">
        <authorList>
            <person name="Varghese N."/>
            <person name="Submissions S."/>
        </authorList>
    </citation>
    <scope>NUCLEOTIDE SEQUENCE [LARGE SCALE GENOMIC DNA]</scope>
    <source>
        <strain evidence="1 2">DSM 25457</strain>
    </source>
</reference>
<organism evidence="1 2">
    <name type="scientific">Neorhodopirellula lusitana</name>
    <dbReference type="NCBI Taxonomy" id="445327"/>
    <lineage>
        <taxon>Bacteria</taxon>
        <taxon>Pseudomonadati</taxon>
        <taxon>Planctomycetota</taxon>
        <taxon>Planctomycetia</taxon>
        <taxon>Pirellulales</taxon>
        <taxon>Pirellulaceae</taxon>
        <taxon>Neorhodopirellula</taxon>
    </lineage>
</organism>
<dbReference type="EMBL" id="FXUG01000001">
    <property type="protein sequence ID" value="SMP40496.1"/>
    <property type="molecule type" value="Genomic_DNA"/>
</dbReference>
<evidence type="ECO:0000313" key="1">
    <source>
        <dbReference type="EMBL" id="SMP40496.1"/>
    </source>
</evidence>
<name>A0ABY1PPA7_9BACT</name>
<proteinExistence type="predicted"/>
<comment type="caution">
    <text evidence="1">The sequence shown here is derived from an EMBL/GenBank/DDBJ whole genome shotgun (WGS) entry which is preliminary data.</text>
</comment>